<keyword evidence="2" id="KW-1185">Reference proteome</keyword>
<sequence>MDDRRRYAIVLTSQPSCSTQSLVSISLSRHIELPSRRATRLLVHVSDIARRDTGGGSGATVTADWRSGARRGRSSGTAAVIARV</sequence>
<accession>A0A6A6FE06</accession>
<dbReference type="AlphaFoldDB" id="A0A6A6FE06"/>
<evidence type="ECO:0000313" key="2">
    <source>
        <dbReference type="Proteomes" id="UP000799539"/>
    </source>
</evidence>
<proteinExistence type="predicted"/>
<reference evidence="1" key="1">
    <citation type="journal article" date="2020" name="Stud. Mycol.">
        <title>101 Dothideomycetes genomes: a test case for predicting lifestyles and emergence of pathogens.</title>
        <authorList>
            <person name="Haridas S."/>
            <person name="Albert R."/>
            <person name="Binder M."/>
            <person name="Bloem J."/>
            <person name="Labutti K."/>
            <person name="Salamov A."/>
            <person name="Andreopoulos B."/>
            <person name="Baker S."/>
            <person name="Barry K."/>
            <person name="Bills G."/>
            <person name="Bluhm B."/>
            <person name="Cannon C."/>
            <person name="Castanera R."/>
            <person name="Culley D."/>
            <person name="Daum C."/>
            <person name="Ezra D."/>
            <person name="Gonzalez J."/>
            <person name="Henrissat B."/>
            <person name="Kuo A."/>
            <person name="Liang C."/>
            <person name="Lipzen A."/>
            <person name="Lutzoni F."/>
            <person name="Magnuson J."/>
            <person name="Mondo S."/>
            <person name="Nolan M."/>
            <person name="Ohm R."/>
            <person name="Pangilinan J."/>
            <person name="Park H.-J."/>
            <person name="Ramirez L."/>
            <person name="Alfaro M."/>
            <person name="Sun H."/>
            <person name="Tritt A."/>
            <person name="Yoshinaga Y."/>
            <person name="Zwiers L.-H."/>
            <person name="Turgeon B."/>
            <person name="Goodwin S."/>
            <person name="Spatafora J."/>
            <person name="Crous P."/>
            <person name="Grigoriev I."/>
        </authorList>
    </citation>
    <scope>NUCLEOTIDE SEQUENCE</scope>
    <source>
        <strain evidence="1">SCOH1-5</strain>
    </source>
</reference>
<organism evidence="1 2">
    <name type="scientific">Cercospora zeae-maydis SCOH1-5</name>
    <dbReference type="NCBI Taxonomy" id="717836"/>
    <lineage>
        <taxon>Eukaryota</taxon>
        <taxon>Fungi</taxon>
        <taxon>Dikarya</taxon>
        <taxon>Ascomycota</taxon>
        <taxon>Pezizomycotina</taxon>
        <taxon>Dothideomycetes</taxon>
        <taxon>Dothideomycetidae</taxon>
        <taxon>Mycosphaerellales</taxon>
        <taxon>Mycosphaerellaceae</taxon>
        <taxon>Cercospora</taxon>
    </lineage>
</organism>
<dbReference type="Proteomes" id="UP000799539">
    <property type="component" value="Unassembled WGS sequence"/>
</dbReference>
<evidence type="ECO:0000313" key="1">
    <source>
        <dbReference type="EMBL" id="KAF2211632.1"/>
    </source>
</evidence>
<dbReference type="EMBL" id="ML992675">
    <property type="protein sequence ID" value="KAF2211632.1"/>
    <property type="molecule type" value="Genomic_DNA"/>
</dbReference>
<name>A0A6A6FE06_9PEZI</name>
<gene>
    <name evidence="1" type="ORF">CERZMDRAFT_90846</name>
</gene>
<protein>
    <submittedName>
        <fullName evidence="1">Uncharacterized protein</fullName>
    </submittedName>
</protein>